<evidence type="ECO:0000313" key="1">
    <source>
        <dbReference type="EMBL" id="RSM60387.1"/>
    </source>
</evidence>
<evidence type="ECO:0000313" key="2">
    <source>
        <dbReference type="Proteomes" id="UP000287547"/>
    </source>
</evidence>
<dbReference type="EMBL" id="QHKI01000116">
    <property type="protein sequence ID" value="RSM60387.1"/>
    <property type="molecule type" value="Genomic_DNA"/>
</dbReference>
<sequence>MVVGWASPDDPALADYLELESQVTKCRPRRRGAVPGWCSTPPSSSRSSERFHAVWGVLGIDGVDVVLNGIVHLSIIA</sequence>
<name>A0A428XYF5_KIBAR</name>
<comment type="caution">
    <text evidence="1">The sequence shown here is derived from an EMBL/GenBank/DDBJ whole genome shotgun (WGS) entry which is preliminary data.</text>
</comment>
<accession>A0A428XYF5</accession>
<organism evidence="1 2">
    <name type="scientific">Kibdelosporangium aridum</name>
    <dbReference type="NCBI Taxonomy" id="2030"/>
    <lineage>
        <taxon>Bacteria</taxon>
        <taxon>Bacillati</taxon>
        <taxon>Actinomycetota</taxon>
        <taxon>Actinomycetes</taxon>
        <taxon>Pseudonocardiales</taxon>
        <taxon>Pseudonocardiaceae</taxon>
        <taxon>Kibdelosporangium</taxon>
    </lineage>
</organism>
<gene>
    <name evidence="1" type="ORF">DMH04_54130</name>
</gene>
<proteinExistence type="predicted"/>
<reference evidence="1 2" key="1">
    <citation type="submission" date="2018-05" db="EMBL/GenBank/DDBJ databases">
        <title>Evolution of GPA BGCs.</title>
        <authorList>
            <person name="Waglechner N."/>
            <person name="Wright G.D."/>
        </authorList>
    </citation>
    <scope>NUCLEOTIDE SEQUENCE [LARGE SCALE GENOMIC DNA]</scope>
    <source>
        <strain evidence="1 2">A82846</strain>
    </source>
</reference>
<dbReference type="Proteomes" id="UP000287547">
    <property type="component" value="Unassembled WGS sequence"/>
</dbReference>
<protein>
    <submittedName>
        <fullName evidence="1">Uncharacterized protein</fullName>
    </submittedName>
</protein>
<dbReference type="AlphaFoldDB" id="A0A428XYF5"/>